<dbReference type="EMBL" id="SLVJ01000044">
    <property type="protein sequence ID" value="TCM59378.1"/>
    <property type="molecule type" value="Genomic_DNA"/>
</dbReference>
<organism evidence="1 2">
    <name type="scientific">Acinetobacter calcoaceticus</name>
    <dbReference type="NCBI Taxonomy" id="471"/>
    <lineage>
        <taxon>Bacteria</taxon>
        <taxon>Pseudomonadati</taxon>
        <taxon>Pseudomonadota</taxon>
        <taxon>Gammaproteobacteria</taxon>
        <taxon>Moraxellales</taxon>
        <taxon>Moraxellaceae</taxon>
        <taxon>Acinetobacter</taxon>
        <taxon>Acinetobacter calcoaceticus/baumannii complex</taxon>
    </lineage>
</organism>
<accession>A0A4V2QZ46</accession>
<dbReference type="OrthoDB" id="3078327at2"/>
<keyword evidence="2" id="KW-1185">Reference proteome</keyword>
<sequence length="287" mass="33190">MIYQSSLKEQLENIMIVTLSYLKEDHSNIHNLETLKNYYNKYISDLYNIEIDCTKTKFTINPEESKKLLNIFNGINTSSLDDKNQKFTISDKIETNNLNDQLIRINDSLNELSLHSNEHYHLFNNMITDVFILPSLEARGGSSSTALGIIWANPRLTHTINDITEFLIHELTHNSLFIDERRFGHYCYDSILDESTWANSAILKIPRPIDKVIHSIIVSLEIILYRDIAIGHPPKPKLHPPTEVMLKQIDDSIFSVESVLLQNKKEILKERTLNLLENVKNMKNSLV</sequence>
<reference evidence="1 2" key="1">
    <citation type="submission" date="2019-03" db="EMBL/GenBank/DDBJ databases">
        <title>Genomic analyses of the natural microbiome of Caenorhabditis elegans.</title>
        <authorList>
            <person name="Samuel B."/>
        </authorList>
    </citation>
    <scope>NUCLEOTIDE SEQUENCE [LARGE SCALE GENOMIC DNA]</scope>
    <source>
        <strain evidence="1 2">JUb89</strain>
    </source>
</reference>
<evidence type="ECO:0000313" key="1">
    <source>
        <dbReference type="EMBL" id="TCM59378.1"/>
    </source>
</evidence>
<name>A0A4V2QZ46_ACICA</name>
<dbReference type="Proteomes" id="UP000294963">
    <property type="component" value="Unassembled WGS sequence"/>
</dbReference>
<protein>
    <recommendedName>
        <fullName evidence="3">HEXXH motif domain protein</fullName>
    </recommendedName>
</protein>
<evidence type="ECO:0008006" key="3">
    <source>
        <dbReference type="Google" id="ProtNLM"/>
    </source>
</evidence>
<gene>
    <name evidence="1" type="ORF">EC844_14410</name>
</gene>
<comment type="caution">
    <text evidence="1">The sequence shown here is derived from an EMBL/GenBank/DDBJ whole genome shotgun (WGS) entry which is preliminary data.</text>
</comment>
<evidence type="ECO:0000313" key="2">
    <source>
        <dbReference type="Proteomes" id="UP000294963"/>
    </source>
</evidence>
<dbReference type="InterPro" id="IPR026337">
    <property type="entry name" value="AKG_HExxH"/>
</dbReference>
<dbReference type="NCBIfam" id="TIGR04267">
    <property type="entry name" value="mod_HExxH"/>
    <property type="match status" value="1"/>
</dbReference>
<dbReference type="AlphaFoldDB" id="A0A4V2QZ46"/>
<proteinExistence type="predicted"/>